<gene>
    <name evidence="2" type="ORF">ENP88_07620</name>
</gene>
<comment type="caution">
    <text evidence="2">The sequence shown here is derived from an EMBL/GenBank/DDBJ whole genome shotgun (WGS) entry which is preliminary data.</text>
</comment>
<reference evidence="2" key="1">
    <citation type="journal article" date="2020" name="mSystems">
        <title>Genome- and Community-Level Interaction Insights into Carbon Utilization and Element Cycling Functions of Hydrothermarchaeota in Hydrothermal Sediment.</title>
        <authorList>
            <person name="Zhou Z."/>
            <person name="Liu Y."/>
            <person name="Xu W."/>
            <person name="Pan J."/>
            <person name="Luo Z.H."/>
            <person name="Li M."/>
        </authorList>
    </citation>
    <scope>NUCLEOTIDE SEQUENCE [LARGE SCALE GENOMIC DNA]</scope>
    <source>
        <strain evidence="2">SpSt-26</strain>
    </source>
</reference>
<dbReference type="InterPro" id="IPR017896">
    <property type="entry name" value="4Fe4S_Fe-S-bd"/>
</dbReference>
<organism evidence="2">
    <name type="scientific">Archaeoglobus fulgidus</name>
    <dbReference type="NCBI Taxonomy" id="2234"/>
    <lineage>
        <taxon>Archaea</taxon>
        <taxon>Methanobacteriati</taxon>
        <taxon>Methanobacteriota</taxon>
        <taxon>Archaeoglobi</taxon>
        <taxon>Archaeoglobales</taxon>
        <taxon>Archaeoglobaceae</taxon>
        <taxon>Archaeoglobus</taxon>
    </lineage>
</organism>
<dbReference type="GO" id="GO:0016491">
    <property type="term" value="F:oxidoreductase activity"/>
    <property type="evidence" value="ECO:0007669"/>
    <property type="project" value="UniProtKB-ARBA"/>
</dbReference>
<dbReference type="InterPro" id="IPR007160">
    <property type="entry name" value="DUF362"/>
</dbReference>
<sequence length="361" mass="40487">MDVFYVDSRARVLNPDEWYQPNLSLVSKLKKLLEETPILESVSSGDTVAVKVHFGERGTTKTLRVPFIRAVVEKLLELNARPFVTETTGLGLTRLRSSAIGRLQIAEENGYTQQTLKAPIIIADGLLGFDFVEVPINGRYLKKVYVAKAIAECDAIVFCTHFKLHMQSGIGGSIKNAGVGCVAKPSKYDIHATGFPEILPERCTKCNECVEICPRNAIVDYKILEDRCLKCTGCYEVCEAEAVRINWLSGRDVGERIVECAKGVSELKKEMLFLNFLIDVTPHCDCHPYSDNAMIPDFGILASKDMVSIDSASYDVYKELPNINDILEGRKFWAWTDPERMLSYAEELGIGERKYRLIKVE</sequence>
<accession>A0A7J2TLA2</accession>
<dbReference type="AlphaFoldDB" id="A0A7J2TLA2"/>
<dbReference type="EMBL" id="DSLA01000117">
    <property type="protein sequence ID" value="HEH35986.1"/>
    <property type="molecule type" value="Genomic_DNA"/>
</dbReference>
<name>A0A7J2TLA2_ARCFL</name>
<evidence type="ECO:0000313" key="2">
    <source>
        <dbReference type="EMBL" id="HEH35986.1"/>
    </source>
</evidence>
<dbReference type="Pfam" id="PF04015">
    <property type="entry name" value="DUF362"/>
    <property type="match status" value="1"/>
</dbReference>
<evidence type="ECO:0000259" key="1">
    <source>
        <dbReference type="PROSITE" id="PS51379"/>
    </source>
</evidence>
<dbReference type="InterPro" id="IPR017900">
    <property type="entry name" value="4Fe4S_Fe_S_CS"/>
</dbReference>
<proteinExistence type="predicted"/>
<dbReference type="SUPFAM" id="SSF54862">
    <property type="entry name" value="4Fe-4S ferredoxins"/>
    <property type="match status" value="1"/>
</dbReference>
<dbReference type="PROSITE" id="PS00198">
    <property type="entry name" value="4FE4S_FER_1"/>
    <property type="match status" value="2"/>
</dbReference>
<protein>
    <submittedName>
        <fullName evidence="2">DUF362 domain-containing protein</fullName>
    </submittedName>
</protein>
<dbReference type="Gene3D" id="3.30.70.20">
    <property type="match status" value="1"/>
</dbReference>
<dbReference type="PROSITE" id="PS51379">
    <property type="entry name" value="4FE4S_FER_2"/>
    <property type="match status" value="1"/>
</dbReference>
<feature type="domain" description="4Fe-4S ferredoxin-type" evidence="1">
    <location>
        <begin position="194"/>
        <end position="224"/>
    </location>
</feature>